<feature type="chain" id="PRO_5044807279" description="Effector protein" evidence="1">
    <location>
        <begin position="28"/>
        <end position="165"/>
    </location>
</feature>
<keyword evidence="1" id="KW-0732">Signal</keyword>
<accession>A0ABD2L2Y3</accession>
<protein>
    <recommendedName>
        <fullName evidence="4">Effector protein</fullName>
    </recommendedName>
</protein>
<proteinExistence type="predicted"/>
<comment type="caution">
    <text evidence="2">The sequence shown here is derived from an EMBL/GenBank/DDBJ whole genome shotgun (WGS) entry which is preliminary data.</text>
</comment>
<evidence type="ECO:0008006" key="4">
    <source>
        <dbReference type="Google" id="ProtNLM"/>
    </source>
</evidence>
<gene>
    <name evidence="2" type="ORF">niasHT_011205</name>
</gene>
<evidence type="ECO:0000313" key="2">
    <source>
        <dbReference type="EMBL" id="KAL3109567.1"/>
    </source>
</evidence>
<dbReference type="AlphaFoldDB" id="A0ABD2L2Y3"/>
<sequence>MSEKFYHLLNCFIGLLAMMLLISGGKAQEQTTPIRLTGGDNSLFSIPIATMDQCMPHEEWNTFGIEFRLPKQGGHCVGEGMIICYPSTLAYRNVNTVHTVDEFAVHSELYNNIRNKNDLDEQCKQMLSLLGKPLEQREHWRGFSVSTEQRNGQQIIKLAMSVVER</sequence>
<evidence type="ECO:0000313" key="3">
    <source>
        <dbReference type="Proteomes" id="UP001620626"/>
    </source>
</evidence>
<feature type="signal peptide" evidence="1">
    <location>
        <begin position="1"/>
        <end position="27"/>
    </location>
</feature>
<reference evidence="2 3" key="1">
    <citation type="submission" date="2024-10" db="EMBL/GenBank/DDBJ databases">
        <authorList>
            <person name="Kim D."/>
        </authorList>
    </citation>
    <scope>NUCLEOTIDE SEQUENCE [LARGE SCALE GENOMIC DNA]</scope>
    <source>
        <strain evidence="2">BH-2024</strain>
    </source>
</reference>
<dbReference type="Proteomes" id="UP001620626">
    <property type="component" value="Unassembled WGS sequence"/>
</dbReference>
<organism evidence="2 3">
    <name type="scientific">Heterodera trifolii</name>
    <dbReference type="NCBI Taxonomy" id="157864"/>
    <lineage>
        <taxon>Eukaryota</taxon>
        <taxon>Metazoa</taxon>
        <taxon>Ecdysozoa</taxon>
        <taxon>Nematoda</taxon>
        <taxon>Chromadorea</taxon>
        <taxon>Rhabditida</taxon>
        <taxon>Tylenchina</taxon>
        <taxon>Tylenchomorpha</taxon>
        <taxon>Tylenchoidea</taxon>
        <taxon>Heteroderidae</taxon>
        <taxon>Heteroderinae</taxon>
        <taxon>Heterodera</taxon>
    </lineage>
</organism>
<dbReference type="EMBL" id="JBICBT010000565">
    <property type="protein sequence ID" value="KAL3109567.1"/>
    <property type="molecule type" value="Genomic_DNA"/>
</dbReference>
<evidence type="ECO:0000256" key="1">
    <source>
        <dbReference type="SAM" id="SignalP"/>
    </source>
</evidence>
<keyword evidence="3" id="KW-1185">Reference proteome</keyword>
<name>A0ABD2L2Y3_9BILA</name>